<accession>A0A494ZRL9</accession>
<proteinExistence type="predicted"/>
<feature type="transmembrane region" description="Helical" evidence="1">
    <location>
        <begin position="273"/>
        <end position="294"/>
    </location>
</feature>
<feature type="transmembrane region" description="Helical" evidence="1">
    <location>
        <begin position="353"/>
        <end position="371"/>
    </location>
</feature>
<keyword evidence="1" id="KW-0812">Transmembrane</keyword>
<feature type="transmembrane region" description="Helical" evidence="1">
    <location>
        <begin position="315"/>
        <end position="333"/>
    </location>
</feature>
<feature type="transmembrane region" description="Helical" evidence="1">
    <location>
        <begin position="33"/>
        <end position="50"/>
    </location>
</feature>
<feature type="transmembrane region" description="Helical" evidence="1">
    <location>
        <begin position="436"/>
        <end position="453"/>
    </location>
</feature>
<feature type="transmembrane region" description="Helical" evidence="1">
    <location>
        <begin position="132"/>
        <end position="153"/>
    </location>
</feature>
<evidence type="ECO:0000256" key="1">
    <source>
        <dbReference type="SAM" id="Phobius"/>
    </source>
</evidence>
<feature type="transmembrane region" description="Helical" evidence="1">
    <location>
        <begin position="243"/>
        <end position="267"/>
    </location>
</feature>
<dbReference type="RefSeq" id="WP_121206130.1">
    <property type="nucleotide sequence ID" value="NZ_RBZP01000031.1"/>
</dbReference>
<name>A0A494ZRL9_9BACI</name>
<keyword evidence="1" id="KW-0472">Membrane</keyword>
<protein>
    <submittedName>
        <fullName evidence="2">Uncharacterized protein</fullName>
    </submittedName>
</protein>
<keyword evidence="1" id="KW-1133">Transmembrane helix</keyword>
<sequence length="454" mass="51878">MRDWFYEHLYIFYTFIIILSIINYFWVQDWLNYIIGVLAIPMLIVSFYTATKLFKILGTAFILVGFSMYIYVGLPLYNIPLFLTSNMSLLGFLIVLPWINTVVHVGRYDKQINRLMVENVEDLGALYVKSTITTYILMMFLNLSAVILSQDVLQKNMKHMSKTVRDVFISKTTIRAFALALIWSPMEVIVAITIEATGVNYLRLLPWLILVSVLTLSIDIIVGRQRFKSIPFNHQSRNSNISLIGILRKIIQLFIALVLFLTTILIVSNLFNLNFIITVTLVIIPFSIIWAFLIKKMQSFKLLGYKLWKRQTNNMQNFIVLFTTLAFFSNSLNATPFLEVVQKPFMLFTENPLVVFLFIMLTYFFMALLGIHPIGVTGVLVEVLAPIFTIFNPLSIAIVLIVSALATSGSSSYGVAVTLTAMNTHQNPYKITLRNLIFTFTFGFIGIFVAMLIL</sequence>
<comment type="caution">
    <text evidence="2">The sequence shown here is derived from an EMBL/GenBank/DDBJ whole genome shotgun (WGS) entry which is preliminary data.</text>
</comment>
<reference evidence="2 3" key="1">
    <citation type="journal article" date="2016" name="Int. J. Syst. Evol. Microbiol.">
        <title>Oceanobacillus halophilus sp. nov., a novel moderately halophilic bacterium from a hypersaline lake.</title>
        <authorList>
            <person name="Amoozegar M.A."/>
            <person name="Bagheri M."/>
            <person name="Makhdoumi A."/>
            <person name="Nikou M.M."/>
            <person name="Fazeli S.A.S."/>
            <person name="Schumann P."/>
            <person name="Sproer C."/>
            <person name="Sanchez-Porro C."/>
            <person name="Ventosa A."/>
        </authorList>
    </citation>
    <scope>NUCLEOTIDE SEQUENCE [LARGE SCALE GENOMIC DNA]</scope>
    <source>
        <strain evidence="2 3">DSM 23996</strain>
    </source>
</reference>
<feature type="transmembrane region" description="Helical" evidence="1">
    <location>
        <begin position="204"/>
        <end position="222"/>
    </location>
</feature>
<feature type="transmembrane region" description="Helical" evidence="1">
    <location>
        <begin position="383"/>
        <end position="406"/>
    </location>
</feature>
<dbReference type="Proteomes" id="UP000269301">
    <property type="component" value="Unassembled WGS sequence"/>
</dbReference>
<feature type="transmembrane region" description="Helical" evidence="1">
    <location>
        <begin position="174"/>
        <end position="192"/>
    </location>
</feature>
<gene>
    <name evidence="2" type="ORF">D8M06_18850</name>
</gene>
<evidence type="ECO:0000313" key="3">
    <source>
        <dbReference type="Proteomes" id="UP000269301"/>
    </source>
</evidence>
<dbReference type="EMBL" id="RBZP01000031">
    <property type="protein sequence ID" value="RKQ28434.1"/>
    <property type="molecule type" value="Genomic_DNA"/>
</dbReference>
<dbReference type="OrthoDB" id="2960907at2"/>
<keyword evidence="3" id="KW-1185">Reference proteome</keyword>
<evidence type="ECO:0000313" key="2">
    <source>
        <dbReference type="EMBL" id="RKQ28434.1"/>
    </source>
</evidence>
<feature type="transmembrane region" description="Helical" evidence="1">
    <location>
        <begin position="6"/>
        <end position="26"/>
    </location>
</feature>
<organism evidence="2 3">
    <name type="scientific">Oceanobacillus halophilus</name>
    <dbReference type="NCBI Taxonomy" id="930130"/>
    <lineage>
        <taxon>Bacteria</taxon>
        <taxon>Bacillati</taxon>
        <taxon>Bacillota</taxon>
        <taxon>Bacilli</taxon>
        <taxon>Bacillales</taxon>
        <taxon>Bacillaceae</taxon>
        <taxon>Oceanobacillus</taxon>
    </lineage>
</organism>
<feature type="transmembrane region" description="Helical" evidence="1">
    <location>
        <begin position="56"/>
        <end position="74"/>
    </location>
</feature>
<dbReference type="AlphaFoldDB" id="A0A494ZRL9"/>